<evidence type="ECO:0000256" key="5">
    <source>
        <dbReference type="ARBA" id="ARBA00022695"/>
    </source>
</evidence>
<evidence type="ECO:0000313" key="8">
    <source>
        <dbReference type="Proteomes" id="UP000605846"/>
    </source>
</evidence>
<dbReference type="InterPro" id="IPR002618">
    <property type="entry name" value="UDPGP_fam"/>
</dbReference>
<dbReference type="SUPFAM" id="SSF53448">
    <property type="entry name" value="Nucleotide-diphospho-sugar transferases"/>
    <property type="match status" value="1"/>
</dbReference>
<comment type="similarity">
    <text evidence="2">Belongs to the UDPGP type 1 family.</text>
</comment>
<evidence type="ECO:0000256" key="6">
    <source>
        <dbReference type="ARBA" id="ARBA00048493"/>
    </source>
</evidence>
<keyword evidence="5" id="KW-0548">Nucleotidyltransferase</keyword>
<dbReference type="PANTHER" id="PTHR11952">
    <property type="entry name" value="UDP- GLUCOSE PYROPHOSPHORYLASE"/>
    <property type="match status" value="1"/>
</dbReference>
<protein>
    <recommendedName>
        <fullName evidence="3">UDP-N-acetylglucosamine diphosphorylase</fullName>
        <ecNumber evidence="3">2.7.7.23</ecNumber>
    </recommendedName>
</protein>
<dbReference type="Proteomes" id="UP000605846">
    <property type="component" value="Unassembled WGS sequence"/>
</dbReference>
<keyword evidence="4" id="KW-0808">Transferase</keyword>
<evidence type="ECO:0000313" key="7">
    <source>
        <dbReference type="EMBL" id="KAF7722014.1"/>
    </source>
</evidence>
<dbReference type="OrthoDB" id="532420at2759"/>
<dbReference type="InterPro" id="IPR039741">
    <property type="entry name" value="UDP-sugar_pyrophosphorylase"/>
</dbReference>
<comment type="caution">
    <text evidence="7">The sequence shown here is derived from an EMBL/GenBank/DDBJ whole genome shotgun (WGS) entry which is preliminary data.</text>
</comment>
<dbReference type="PANTHER" id="PTHR11952:SF2">
    <property type="entry name" value="LD24639P"/>
    <property type="match status" value="1"/>
</dbReference>
<dbReference type="EC" id="2.7.7.23" evidence="3"/>
<keyword evidence="8" id="KW-1185">Reference proteome</keyword>
<comment type="catalytic activity">
    <reaction evidence="6">
        <text>N-acetyl-alpha-D-glucosamine 1-phosphate + UTP + H(+) = UDP-N-acetyl-alpha-D-glucosamine + diphosphate</text>
        <dbReference type="Rhea" id="RHEA:13509"/>
        <dbReference type="ChEBI" id="CHEBI:15378"/>
        <dbReference type="ChEBI" id="CHEBI:33019"/>
        <dbReference type="ChEBI" id="CHEBI:46398"/>
        <dbReference type="ChEBI" id="CHEBI:57705"/>
        <dbReference type="ChEBI" id="CHEBI:57776"/>
        <dbReference type="EC" id="2.7.7.23"/>
    </reaction>
</comment>
<proteinExistence type="inferred from homology"/>
<name>A0A8H7BGU5_9FUNG</name>
<evidence type="ECO:0000256" key="3">
    <source>
        <dbReference type="ARBA" id="ARBA00012457"/>
    </source>
</evidence>
<reference evidence="7" key="1">
    <citation type="submission" date="2020-01" db="EMBL/GenBank/DDBJ databases">
        <title>Genome Sequencing of Three Apophysomyces-Like Fungal Strains Confirms a Novel Fungal Genus in the Mucoromycota with divergent Burkholderia-like Endosymbiotic Bacteria.</title>
        <authorList>
            <person name="Stajich J.E."/>
            <person name="Macias A.M."/>
            <person name="Carter-House D."/>
            <person name="Lovett B."/>
            <person name="Kasson L.R."/>
            <person name="Berry K."/>
            <person name="Grigoriev I."/>
            <person name="Chang Y."/>
            <person name="Spatafora J."/>
            <person name="Kasson M.T."/>
        </authorList>
    </citation>
    <scope>NUCLEOTIDE SEQUENCE</scope>
    <source>
        <strain evidence="7">NRRL A-21654</strain>
    </source>
</reference>
<evidence type="ECO:0000256" key="1">
    <source>
        <dbReference type="ARBA" id="ARBA00005208"/>
    </source>
</evidence>
<dbReference type="InterPro" id="IPR029044">
    <property type="entry name" value="Nucleotide-diphossugar_trans"/>
</dbReference>
<accession>A0A8H7BGU5</accession>
<gene>
    <name evidence="7" type="primary">UAP1_1</name>
    <name evidence="7" type="ORF">EC973_003770</name>
</gene>
<dbReference type="GO" id="GO:0006048">
    <property type="term" value="P:UDP-N-acetylglucosamine biosynthetic process"/>
    <property type="evidence" value="ECO:0007669"/>
    <property type="project" value="TreeGrafter"/>
</dbReference>
<dbReference type="Gene3D" id="3.90.550.10">
    <property type="entry name" value="Spore Coat Polysaccharide Biosynthesis Protein SpsA, Chain A"/>
    <property type="match status" value="1"/>
</dbReference>
<dbReference type="Pfam" id="PF01704">
    <property type="entry name" value="UDPGP"/>
    <property type="match status" value="1"/>
</dbReference>
<evidence type="ECO:0000256" key="4">
    <source>
        <dbReference type="ARBA" id="ARBA00022679"/>
    </source>
</evidence>
<dbReference type="CDD" id="cd04193">
    <property type="entry name" value="UDPGlcNAc_PPase"/>
    <property type="match status" value="1"/>
</dbReference>
<organism evidence="7 8">
    <name type="scientific">Apophysomyces ossiformis</name>
    <dbReference type="NCBI Taxonomy" id="679940"/>
    <lineage>
        <taxon>Eukaryota</taxon>
        <taxon>Fungi</taxon>
        <taxon>Fungi incertae sedis</taxon>
        <taxon>Mucoromycota</taxon>
        <taxon>Mucoromycotina</taxon>
        <taxon>Mucoromycetes</taxon>
        <taxon>Mucorales</taxon>
        <taxon>Mucorineae</taxon>
        <taxon>Mucoraceae</taxon>
        <taxon>Apophysomyces</taxon>
    </lineage>
</organism>
<evidence type="ECO:0000256" key="2">
    <source>
        <dbReference type="ARBA" id="ARBA00010401"/>
    </source>
</evidence>
<comment type="pathway">
    <text evidence="1">Nucleotide-sugar biosynthesis; UDP-N-acetyl-alpha-D-glucosamine biosynthesis; UDP-N-acetyl-alpha-D-glucosamine from N-acetyl-alpha-D-glucosamine 1-phosphate: step 1/1.</text>
</comment>
<dbReference type="AlphaFoldDB" id="A0A8H7BGU5"/>
<dbReference type="FunFam" id="3.90.550.10:FF:000075">
    <property type="entry name" value="Probable UDP-N-acetylglucosamine pyrophosphorylase"/>
    <property type="match status" value="1"/>
</dbReference>
<sequence length="486" mass="53957">MTCLPFSESDLQALKKRFEDAGQGHVFRYFCELSSVESQIALYNQLAAIDVERLNAIYETAIRNASEAEAGKHETSLEPLNEEVFDSVLKASPETLRAWESIGMRQIADNKVAVILMAGGQGTRLGSSDPKGCYDIGLPSGKSLFQLQAERILRLQDLARQYTKPGRTCTIPWYIMTSGPTHEATYAFFKKHRFFGLEENNVIFFEQGSVAMAPDGNGGIYAAIHNTGIIQSLRQRGVEYTHCYCVDNCLARVADPVFIGYCVSRSTDCGVKVVRKSVPEEPVGVVCVRNGRYSVVEYSEISQEMSERRRPEDGSLMFGAANIANHFYSTDFLEKVPMLASQLPYHIAKKKIKYLDLETGEEITPKVNSGMKLECFVFDVFPLACNMSVLEVERQDEFSPLKNGSGAGVDCPETSRRDIVAQHLRFIRAAGGNVVGNGLNDPQNLPFEISPWVTYAGEGLRDIVEGKTITIPAVIETKHDLIRFAL</sequence>
<dbReference type="GO" id="GO:0003977">
    <property type="term" value="F:UDP-N-acetylglucosamine diphosphorylase activity"/>
    <property type="evidence" value="ECO:0007669"/>
    <property type="project" value="UniProtKB-EC"/>
</dbReference>
<dbReference type="EMBL" id="JABAYA010000218">
    <property type="protein sequence ID" value="KAF7722014.1"/>
    <property type="molecule type" value="Genomic_DNA"/>
</dbReference>